<sequence length="191" mass="20972">MYDSLGLDLKGLSEQAFLDAMEGFDELKKEGLLKNDSIITVIDFDQPSINKRMYVLDIKHYQVLFNTWAAHGRNSGSLMATSFSNAMSSNKSSLGFYLTDEPYYGGNGYSLKLKGLESGVNDKAMVRAIVLHGADYVSQSSINELGYLGRSFGCPAVPRALSRPIIDVIKEGSVLFIYNSTYHPAARYAAG</sequence>
<dbReference type="PANTHER" id="PTHR38477">
    <property type="entry name" value="HYPOTHETICAL EXPORTED PROTEIN"/>
    <property type="match status" value="1"/>
</dbReference>
<evidence type="ECO:0000313" key="2">
    <source>
        <dbReference type="Proteomes" id="UP000003586"/>
    </source>
</evidence>
<organism evidence="1 2">
    <name type="scientific">Niabella soli DSM 19437</name>
    <dbReference type="NCBI Taxonomy" id="929713"/>
    <lineage>
        <taxon>Bacteria</taxon>
        <taxon>Pseudomonadati</taxon>
        <taxon>Bacteroidota</taxon>
        <taxon>Chitinophagia</taxon>
        <taxon>Chitinophagales</taxon>
        <taxon>Chitinophagaceae</taxon>
        <taxon>Niabella</taxon>
    </lineage>
</organism>
<gene>
    <name evidence="1" type="ORF">NIASO_01175</name>
</gene>
<dbReference type="AlphaFoldDB" id="W0EYC5"/>
<dbReference type="PANTHER" id="PTHR38477:SF1">
    <property type="entry name" value="MUREIN L,D-TRANSPEPTIDASE CATALYTIC DOMAIN FAMILY PROTEIN"/>
    <property type="match status" value="1"/>
</dbReference>
<name>W0EYC5_9BACT</name>
<reference evidence="1 2" key="1">
    <citation type="submission" date="2013-12" db="EMBL/GenBank/DDBJ databases">
        <authorList>
            <consortium name="DOE Joint Genome Institute"/>
            <person name="Eisen J."/>
            <person name="Huntemann M."/>
            <person name="Han J."/>
            <person name="Chen A."/>
            <person name="Kyrpides N."/>
            <person name="Mavromatis K."/>
            <person name="Markowitz V."/>
            <person name="Palaniappan K."/>
            <person name="Ivanova N."/>
            <person name="Schaumberg A."/>
            <person name="Pati A."/>
            <person name="Liolios K."/>
            <person name="Nordberg H.P."/>
            <person name="Cantor M.N."/>
            <person name="Hua S.X."/>
            <person name="Woyke T."/>
        </authorList>
    </citation>
    <scope>NUCLEOTIDE SEQUENCE [LARGE SCALE GENOMIC DNA]</scope>
    <source>
        <strain evidence="2">DSM 19437</strain>
    </source>
</reference>
<dbReference type="HOGENOM" id="CLU_080995_1_1_10"/>
<dbReference type="eggNOG" id="COG1376">
    <property type="taxonomic scope" value="Bacteria"/>
</dbReference>
<dbReference type="STRING" id="929713.NIASO_01175"/>
<dbReference type="KEGG" id="nso:NIASO_01175"/>
<evidence type="ECO:0000313" key="1">
    <source>
        <dbReference type="EMBL" id="AHF14179.1"/>
    </source>
</evidence>
<proteinExistence type="predicted"/>
<dbReference type="EMBL" id="CP007035">
    <property type="protein sequence ID" value="AHF14179.1"/>
    <property type="molecule type" value="Genomic_DNA"/>
</dbReference>
<evidence type="ECO:0008006" key="3">
    <source>
        <dbReference type="Google" id="ProtNLM"/>
    </source>
</evidence>
<dbReference type="InterPro" id="IPR032676">
    <property type="entry name" value="YkuD_2"/>
</dbReference>
<dbReference type="Pfam" id="PF13645">
    <property type="entry name" value="YkuD_2"/>
    <property type="match status" value="1"/>
</dbReference>
<protein>
    <recommendedName>
        <fullName evidence="3">Twin-arginine translocation pathway signal protein</fullName>
    </recommendedName>
</protein>
<accession>W0EYC5</accession>
<dbReference type="Proteomes" id="UP000003586">
    <property type="component" value="Chromosome"/>
</dbReference>
<keyword evidence="2" id="KW-1185">Reference proteome</keyword>